<dbReference type="STRING" id="1423351.A0A074RMF2"/>
<feature type="domain" description="Reverse transcriptase" evidence="1">
    <location>
        <begin position="1"/>
        <end position="195"/>
    </location>
</feature>
<comment type="caution">
    <text evidence="2">The sequence shown here is derived from an EMBL/GenBank/DDBJ whole genome shotgun (WGS) entry which is preliminary data.</text>
</comment>
<accession>A0A074RMF2</accession>
<dbReference type="AlphaFoldDB" id="A0A074RMF2"/>
<dbReference type="OrthoDB" id="412006at2759"/>
<proteinExistence type="predicted"/>
<dbReference type="GO" id="GO:0003964">
    <property type="term" value="F:RNA-directed DNA polymerase activity"/>
    <property type="evidence" value="ECO:0007669"/>
    <property type="project" value="UniProtKB-KW"/>
</dbReference>
<organism evidence="2 3">
    <name type="scientific">Rhizoctonia solani 123E</name>
    <dbReference type="NCBI Taxonomy" id="1423351"/>
    <lineage>
        <taxon>Eukaryota</taxon>
        <taxon>Fungi</taxon>
        <taxon>Dikarya</taxon>
        <taxon>Basidiomycota</taxon>
        <taxon>Agaricomycotina</taxon>
        <taxon>Agaricomycetes</taxon>
        <taxon>Cantharellales</taxon>
        <taxon>Ceratobasidiaceae</taxon>
        <taxon>Rhizoctonia</taxon>
    </lineage>
</organism>
<keyword evidence="3" id="KW-1185">Reference proteome</keyword>
<reference evidence="2 3" key="1">
    <citation type="submission" date="2013-12" db="EMBL/GenBank/DDBJ databases">
        <authorList>
            <person name="Cubeta M."/>
            <person name="Pakala S."/>
            <person name="Fedorova N."/>
            <person name="Thomas E."/>
            <person name="Dean R."/>
            <person name="Jabaji S."/>
            <person name="Neate S."/>
            <person name="Toda T."/>
            <person name="Tavantzis S."/>
            <person name="Vilgalys R."/>
            <person name="Bharathan N."/>
            <person name="Pakala S."/>
            <person name="Losada L.S."/>
            <person name="Zafar N."/>
            <person name="Nierman W."/>
        </authorList>
    </citation>
    <scope>NUCLEOTIDE SEQUENCE [LARGE SCALE GENOMIC DNA]</scope>
    <source>
        <strain evidence="2 3">123E</strain>
    </source>
</reference>
<dbReference type="EMBL" id="AZST01000551">
    <property type="protein sequence ID" value="KEP48231.1"/>
    <property type="molecule type" value="Genomic_DNA"/>
</dbReference>
<sequence>MVHDIRSQWARNQAVSLLTLDVSGYFNNVDHKRLIYTMDRLGFSDEICNWLKSYLTHRTAQFRIDGTLCPHIQLPPVGIPQGSPLSPILSSLYSIPLLVASIDPQAHSFAYIDDFTILSYSENHLNNIKIIQNITSNVNQVARKLGLEFEYPKSDLIHFIRARHHHSNPKLTISNSGIDTVIEPKDCIRWLGFWLDRKLTFDEHIAKMVTKAKSATSGLRMLANSKSGLSIRHARILFKACIAPILSYGSTLWFHGHRQKSKLEPLRKAQNECLRWILGAFKTTPVPVMEHLASIPPLHITFTKILDNYAAKLRTIPHLAE</sequence>
<keyword evidence="2" id="KW-0808">Transferase</keyword>
<evidence type="ECO:0000259" key="1">
    <source>
        <dbReference type="PROSITE" id="PS50878"/>
    </source>
</evidence>
<dbReference type="PANTHER" id="PTHR33481:SF1">
    <property type="entry name" value="ENDONUCLEASE_EXONUCLEASE_PHOSPHATASE DOMAIN-CONTAINING PROTEIN-RELATED"/>
    <property type="match status" value="1"/>
</dbReference>
<protein>
    <submittedName>
        <fullName evidence="2">Reverse transcriptase from mobile element jockey protein</fullName>
    </submittedName>
</protein>
<feature type="non-terminal residue" evidence="2">
    <location>
        <position position="321"/>
    </location>
</feature>
<dbReference type="InterPro" id="IPR043502">
    <property type="entry name" value="DNA/RNA_pol_sf"/>
</dbReference>
<name>A0A074RMF2_9AGAM</name>
<dbReference type="SUPFAM" id="SSF56672">
    <property type="entry name" value="DNA/RNA polymerases"/>
    <property type="match status" value="1"/>
</dbReference>
<keyword evidence="2" id="KW-0695">RNA-directed DNA polymerase</keyword>
<dbReference type="Pfam" id="PF00078">
    <property type="entry name" value="RVT_1"/>
    <property type="match status" value="1"/>
</dbReference>
<gene>
    <name evidence="2" type="ORF">V565_130130</name>
</gene>
<evidence type="ECO:0000313" key="3">
    <source>
        <dbReference type="Proteomes" id="UP000027456"/>
    </source>
</evidence>
<dbReference type="InterPro" id="IPR000477">
    <property type="entry name" value="RT_dom"/>
</dbReference>
<dbReference type="PANTHER" id="PTHR33481">
    <property type="entry name" value="REVERSE TRANSCRIPTASE"/>
    <property type="match status" value="1"/>
</dbReference>
<dbReference type="Proteomes" id="UP000027456">
    <property type="component" value="Unassembled WGS sequence"/>
</dbReference>
<evidence type="ECO:0000313" key="2">
    <source>
        <dbReference type="EMBL" id="KEP48231.1"/>
    </source>
</evidence>
<dbReference type="PROSITE" id="PS50878">
    <property type="entry name" value="RT_POL"/>
    <property type="match status" value="1"/>
</dbReference>
<dbReference type="HOGENOM" id="CLU_000680_26_3_1"/>
<keyword evidence="2" id="KW-0548">Nucleotidyltransferase</keyword>